<accession>A0A5N4C3D2</accession>
<dbReference type="GO" id="GO:0005634">
    <property type="term" value="C:nucleus"/>
    <property type="evidence" value="ECO:0007669"/>
    <property type="project" value="TreeGrafter"/>
</dbReference>
<feature type="region of interest" description="Disordered" evidence="1">
    <location>
        <begin position="332"/>
        <end position="378"/>
    </location>
</feature>
<evidence type="ECO:0000259" key="2">
    <source>
        <dbReference type="PROSITE" id="PS50838"/>
    </source>
</evidence>
<evidence type="ECO:0000313" key="3">
    <source>
        <dbReference type="EMBL" id="KAB1253395.1"/>
    </source>
</evidence>
<evidence type="ECO:0000256" key="1">
    <source>
        <dbReference type="SAM" id="MobiDB-lite"/>
    </source>
</evidence>
<feature type="compositionally biased region" description="Polar residues" evidence="1">
    <location>
        <begin position="109"/>
        <end position="119"/>
    </location>
</feature>
<dbReference type="InterPro" id="IPR002190">
    <property type="entry name" value="MHD_dom"/>
</dbReference>
<gene>
    <name evidence="3" type="ORF">Cadr_000003511</name>
</gene>
<comment type="caution">
    <text evidence="3">The sequence shown here is derived from an EMBL/GenBank/DDBJ whole genome shotgun (WGS) entry which is preliminary data.</text>
</comment>
<feature type="region of interest" description="Disordered" evidence="1">
    <location>
        <begin position="109"/>
        <end position="138"/>
    </location>
</feature>
<dbReference type="InterPro" id="IPR037445">
    <property type="entry name" value="MAGE"/>
</dbReference>
<dbReference type="Gene3D" id="1.10.10.1200">
    <property type="entry name" value="MAGE homology domain, winged helix WH1 motif"/>
    <property type="match status" value="1"/>
</dbReference>
<dbReference type="FunFam" id="1.10.10.1200:FF:000007">
    <property type="entry name" value="Melanoma-associated antigen C2"/>
    <property type="match status" value="1"/>
</dbReference>
<dbReference type="GO" id="GO:0000122">
    <property type="term" value="P:negative regulation of transcription by RNA polymerase II"/>
    <property type="evidence" value="ECO:0007669"/>
    <property type="project" value="TreeGrafter"/>
</dbReference>
<evidence type="ECO:0000313" key="4">
    <source>
        <dbReference type="Proteomes" id="UP000299084"/>
    </source>
</evidence>
<dbReference type="AlphaFoldDB" id="A0A5N4C3D2"/>
<organism evidence="3 4">
    <name type="scientific">Camelus dromedarius</name>
    <name type="common">Dromedary</name>
    <name type="synonym">Arabian camel</name>
    <dbReference type="NCBI Taxonomy" id="9838"/>
    <lineage>
        <taxon>Eukaryota</taxon>
        <taxon>Metazoa</taxon>
        <taxon>Chordata</taxon>
        <taxon>Craniata</taxon>
        <taxon>Vertebrata</taxon>
        <taxon>Euteleostomi</taxon>
        <taxon>Mammalia</taxon>
        <taxon>Eutheria</taxon>
        <taxon>Laurasiatheria</taxon>
        <taxon>Artiodactyla</taxon>
        <taxon>Tylopoda</taxon>
        <taxon>Camelidae</taxon>
        <taxon>Camelus</taxon>
    </lineage>
</organism>
<protein>
    <submittedName>
        <fullName evidence="3">Melanoma-associated antigen B16</fullName>
    </submittedName>
</protein>
<dbReference type="Pfam" id="PF01454">
    <property type="entry name" value="MAGE"/>
    <property type="match status" value="1"/>
</dbReference>
<dbReference type="PANTHER" id="PTHR11736:SF145">
    <property type="entry name" value="MELANOMA-ASSOCIATED ANTIGEN B16"/>
    <property type="match status" value="1"/>
</dbReference>
<dbReference type="InterPro" id="IPR041899">
    <property type="entry name" value="MAGE_WH2"/>
</dbReference>
<reference evidence="3 4" key="1">
    <citation type="journal article" date="2019" name="Mol. Ecol. Resour.">
        <title>Improving Illumina assemblies with Hi-C and long reads: an example with the North African dromedary.</title>
        <authorList>
            <person name="Elbers J.P."/>
            <person name="Rogers M.F."/>
            <person name="Perelman P.L."/>
            <person name="Proskuryakova A.A."/>
            <person name="Serdyukova N.A."/>
            <person name="Johnson W.E."/>
            <person name="Horin P."/>
            <person name="Corander J."/>
            <person name="Murphy D."/>
            <person name="Burger P.A."/>
        </authorList>
    </citation>
    <scope>NUCLEOTIDE SEQUENCE [LARGE SCALE GENOMIC DNA]</scope>
    <source>
        <strain evidence="3">Drom800</strain>
        <tissue evidence="3">Blood</tissue>
    </source>
</reference>
<dbReference type="FunFam" id="1.10.10.1210:FF:000001">
    <property type="entry name" value="melanoma-associated antigen D1"/>
    <property type="match status" value="1"/>
</dbReference>
<dbReference type="Pfam" id="PF12440">
    <property type="entry name" value="MAGE_N"/>
    <property type="match status" value="1"/>
</dbReference>
<dbReference type="InterPro" id="IPR021072">
    <property type="entry name" value="MAGE_N"/>
</dbReference>
<feature type="domain" description="MAGE" evidence="2">
    <location>
        <begin position="143"/>
        <end position="342"/>
    </location>
</feature>
<feature type="region of interest" description="Disordered" evidence="1">
    <location>
        <begin position="67"/>
        <end position="93"/>
    </location>
</feature>
<dbReference type="InterPro" id="IPR041898">
    <property type="entry name" value="MAGE_WH1"/>
</dbReference>
<feature type="compositionally biased region" description="Low complexity" evidence="1">
    <location>
        <begin position="358"/>
        <end position="378"/>
    </location>
</feature>
<dbReference type="PROSITE" id="PS50838">
    <property type="entry name" value="MAGE"/>
    <property type="match status" value="1"/>
</dbReference>
<dbReference type="EMBL" id="JWIN03000037">
    <property type="protein sequence ID" value="KAB1253395.1"/>
    <property type="molecule type" value="Genomic_DNA"/>
</dbReference>
<keyword evidence="4" id="KW-1185">Reference proteome</keyword>
<sequence>MIRVLSNAKVVIPHRPFCSPHSCQLPPTTVNMPQHQKTPQCPQDQCLQTLSKTQGLEVAQVSRALEETHLSSRPLMPGNSKEPLEAAASSPPEDAQSFYASSVAITATSSNKSDEVSMSQEEEDSPDTSQAVPDPKNVPIDALDEDVAMLVSFLLFKYQMKEPVTKADMLKIVTNKCEVHFPEIFLRASERMEMIFGLDLVEVDPTNHRYGLFIKLGLTYDGMLHGEEGIPKTGILILVLGVIFMKGNHATEDEVWEVLNLTGMYSSRKHFIFGEPRKLITKDFVKEKYLEYRQVANTDPAQFEFLWGPRAHAETTKMKVLEFVAKVHGTDPSSFPPQYEEALQDEEERARASISGRAVSPSVATASSSAKASSFSHT</sequence>
<dbReference type="Gene3D" id="1.10.10.1210">
    <property type="entry name" value="MAGE homology domain, winged helix WH2 motif"/>
    <property type="match status" value="1"/>
</dbReference>
<dbReference type="Proteomes" id="UP000299084">
    <property type="component" value="Unassembled WGS sequence"/>
</dbReference>
<dbReference type="PANTHER" id="PTHR11736">
    <property type="entry name" value="MELANOMA-ASSOCIATED ANTIGEN MAGE ANTIGEN"/>
    <property type="match status" value="1"/>
</dbReference>
<name>A0A5N4C3D2_CAMDR</name>
<dbReference type="SMART" id="SM01392">
    <property type="entry name" value="MAGE_N"/>
    <property type="match status" value="1"/>
</dbReference>
<proteinExistence type="predicted"/>
<dbReference type="SMART" id="SM01373">
    <property type="entry name" value="MAGE"/>
    <property type="match status" value="1"/>
</dbReference>